<dbReference type="Proteomes" id="UP000294723">
    <property type="component" value="Unassembled WGS sequence"/>
</dbReference>
<proteinExistence type="predicted"/>
<dbReference type="InterPro" id="IPR002711">
    <property type="entry name" value="HNH"/>
</dbReference>
<dbReference type="GO" id="GO:0008270">
    <property type="term" value="F:zinc ion binding"/>
    <property type="evidence" value="ECO:0007669"/>
    <property type="project" value="InterPro"/>
</dbReference>
<dbReference type="RefSeq" id="WP_132681243.1">
    <property type="nucleotide sequence ID" value="NZ_SMLA01000004.1"/>
</dbReference>
<comment type="caution">
    <text evidence="2">The sequence shown here is derived from an EMBL/GenBank/DDBJ whole genome shotgun (WGS) entry which is preliminary data.</text>
</comment>
<dbReference type="GO" id="GO:0004519">
    <property type="term" value="F:endonuclease activity"/>
    <property type="evidence" value="ECO:0007669"/>
    <property type="project" value="InterPro"/>
</dbReference>
<dbReference type="AlphaFoldDB" id="A0A4V2YY67"/>
<dbReference type="EMBL" id="SMLA01000004">
    <property type="protein sequence ID" value="TDD91977.1"/>
    <property type="molecule type" value="Genomic_DNA"/>
</dbReference>
<evidence type="ECO:0000313" key="2">
    <source>
        <dbReference type="EMBL" id="TDD91977.1"/>
    </source>
</evidence>
<accession>A0A4V2YY67</accession>
<dbReference type="Pfam" id="PF01844">
    <property type="entry name" value="HNH"/>
    <property type="match status" value="1"/>
</dbReference>
<name>A0A4V2YY67_9PSEU</name>
<protein>
    <recommendedName>
        <fullName evidence="1">HNH domain-containing protein</fullName>
    </recommendedName>
</protein>
<organism evidence="2 3">
    <name type="scientific">Saccharopolyspora karakumensis</name>
    <dbReference type="NCBI Taxonomy" id="2530386"/>
    <lineage>
        <taxon>Bacteria</taxon>
        <taxon>Bacillati</taxon>
        <taxon>Actinomycetota</taxon>
        <taxon>Actinomycetes</taxon>
        <taxon>Pseudonocardiales</taxon>
        <taxon>Pseudonocardiaceae</taxon>
        <taxon>Saccharopolyspora</taxon>
    </lineage>
</organism>
<feature type="domain" description="HNH" evidence="1">
    <location>
        <begin position="3"/>
        <end position="56"/>
    </location>
</feature>
<reference evidence="2 3" key="1">
    <citation type="submission" date="2019-03" db="EMBL/GenBank/DDBJ databases">
        <title>Draft genome sequences of novel Actinobacteria.</title>
        <authorList>
            <person name="Sahin N."/>
            <person name="Ay H."/>
            <person name="Saygin H."/>
        </authorList>
    </citation>
    <scope>NUCLEOTIDE SEQUENCE [LARGE SCALE GENOMIC DNA]</scope>
    <source>
        <strain evidence="2 3">5K548</strain>
    </source>
</reference>
<evidence type="ECO:0000313" key="3">
    <source>
        <dbReference type="Proteomes" id="UP000294723"/>
    </source>
</evidence>
<gene>
    <name evidence="2" type="ORF">E1202_04390</name>
</gene>
<evidence type="ECO:0000259" key="1">
    <source>
        <dbReference type="Pfam" id="PF01844"/>
    </source>
</evidence>
<dbReference type="GO" id="GO:0003676">
    <property type="term" value="F:nucleic acid binding"/>
    <property type="evidence" value="ECO:0007669"/>
    <property type="project" value="InterPro"/>
</dbReference>
<keyword evidence="3" id="KW-1185">Reference proteome</keyword>
<sequence>MRCEICDFDFEAAYCERGRGSIECQHVVSLHASGETTTLLQDLVLICVNCHLMIHRGTPWLMPEELRTLVRRGRKS</sequence>